<dbReference type="Proteomes" id="UP001445335">
    <property type="component" value="Unassembled WGS sequence"/>
</dbReference>
<organism evidence="1 2">
    <name type="scientific">Elliptochloris bilobata</name>
    <dbReference type="NCBI Taxonomy" id="381761"/>
    <lineage>
        <taxon>Eukaryota</taxon>
        <taxon>Viridiplantae</taxon>
        <taxon>Chlorophyta</taxon>
        <taxon>core chlorophytes</taxon>
        <taxon>Trebouxiophyceae</taxon>
        <taxon>Trebouxiophyceae incertae sedis</taxon>
        <taxon>Elliptochloris clade</taxon>
        <taxon>Elliptochloris</taxon>
    </lineage>
</organism>
<dbReference type="InterPro" id="IPR026893">
    <property type="entry name" value="Tyr/Ser_Pase_IphP-type"/>
</dbReference>
<dbReference type="PANTHER" id="PTHR31126:SF1">
    <property type="entry name" value="TYROSINE SPECIFIC PROTEIN PHOSPHATASES DOMAIN-CONTAINING PROTEIN"/>
    <property type="match status" value="1"/>
</dbReference>
<gene>
    <name evidence="1" type="ORF">WJX81_003552</name>
</gene>
<accession>A0AAW1R2K7</accession>
<keyword evidence="2" id="KW-1185">Reference proteome</keyword>
<dbReference type="AlphaFoldDB" id="A0AAW1R2K7"/>
<dbReference type="PANTHER" id="PTHR31126">
    <property type="entry name" value="TYROSINE-PROTEIN PHOSPHATASE"/>
    <property type="match status" value="1"/>
</dbReference>
<proteinExistence type="predicted"/>
<dbReference type="SUPFAM" id="SSF52799">
    <property type="entry name" value="(Phosphotyrosine protein) phosphatases II"/>
    <property type="match status" value="1"/>
</dbReference>
<reference evidence="1 2" key="1">
    <citation type="journal article" date="2024" name="Nat. Commun.">
        <title>Phylogenomics reveals the evolutionary origins of lichenization in chlorophyte algae.</title>
        <authorList>
            <person name="Puginier C."/>
            <person name="Libourel C."/>
            <person name="Otte J."/>
            <person name="Skaloud P."/>
            <person name="Haon M."/>
            <person name="Grisel S."/>
            <person name="Petersen M."/>
            <person name="Berrin J.G."/>
            <person name="Delaux P.M."/>
            <person name="Dal Grande F."/>
            <person name="Keller J."/>
        </authorList>
    </citation>
    <scope>NUCLEOTIDE SEQUENCE [LARGE SCALE GENOMIC DNA]</scope>
    <source>
        <strain evidence="1 2">SAG 245.80</strain>
    </source>
</reference>
<sequence>MSRSVPTDAALRRLHVNNARDLASACSTIAPGRVFRCANPLSASEGDIALLRDELGVTELLDLRTNFEWRADGLSALADSADVWRVQRQSDSTVKMEPVQQSMTSEASSIRLHRVSIQEWRMYTRAFVLRLPLHRSLPIAFWLVVGLLLAWKVPVPQVRQRVIREANREGLLGMYKTILDAFRPEICAAMKVVAAAAVAGQPLAMYCKLGKDRTGLIAMLVLSCCGATDDEIVADYARSGGAHNVAKLVSSPKLGGLDVTLFSRAPLEVMRDTLAYLRITHGCVPAYLQACGFDRAAQAQLARDLTPATSPV</sequence>
<evidence type="ECO:0008006" key="3">
    <source>
        <dbReference type="Google" id="ProtNLM"/>
    </source>
</evidence>
<evidence type="ECO:0000313" key="1">
    <source>
        <dbReference type="EMBL" id="KAK9828033.1"/>
    </source>
</evidence>
<dbReference type="EMBL" id="JALJOU010000053">
    <property type="protein sequence ID" value="KAK9828033.1"/>
    <property type="molecule type" value="Genomic_DNA"/>
</dbReference>
<dbReference type="Gene3D" id="3.90.190.10">
    <property type="entry name" value="Protein tyrosine phosphatase superfamily"/>
    <property type="match status" value="1"/>
</dbReference>
<protein>
    <recommendedName>
        <fullName evidence="3">Tyrosine specific protein phosphatases domain-containing protein</fullName>
    </recommendedName>
</protein>
<name>A0AAW1R2K7_9CHLO</name>
<dbReference type="InterPro" id="IPR029021">
    <property type="entry name" value="Prot-tyrosine_phosphatase-like"/>
</dbReference>
<dbReference type="Pfam" id="PF13350">
    <property type="entry name" value="Y_phosphatase3"/>
    <property type="match status" value="1"/>
</dbReference>
<evidence type="ECO:0000313" key="2">
    <source>
        <dbReference type="Proteomes" id="UP001445335"/>
    </source>
</evidence>
<comment type="caution">
    <text evidence="1">The sequence shown here is derived from an EMBL/GenBank/DDBJ whole genome shotgun (WGS) entry which is preliminary data.</text>
</comment>
<dbReference type="GO" id="GO:0004721">
    <property type="term" value="F:phosphoprotein phosphatase activity"/>
    <property type="evidence" value="ECO:0007669"/>
    <property type="project" value="InterPro"/>
</dbReference>